<sequence length="479" mass="54967">MESVAEIVKSFKSINPDGKSEQEYQARLGTSRILLYIETIREVIRHFKARVRGHASRKNLDHRIKYVAPERLGQNILPALKRRLWLFSLALNTSNSPKDTKPWYSGILDHLADIDDLLEDTDTYIISIWRSYTPNQGYPVFVDDIPFRVQRIAEHVRELFESQLGRLFDAYHTFFDDFRLLKPCSNALSSPEEGNTVYRLTAASSEKIDDILGSLDKSSLGLAKEGWQKLVKEIDTSFEYPLEGPVLNPLDPDYPNGYEELILGIETRRNKSFQAATPVVKLCRIYFKKLVRPTNNQPLIFVAPSMNMTEDQLMRFVEHTNRTDSFTDHFVSVIIHWSDQLDVVFGVTVELQLHFRELSPILEEYWESLLESNNPRVDQQAIADTRQWLESWKSHFPLAMENFIQITGCNDFPRPIIDERHTGVEEVSDESDTEQSDQENGSVFKYGSDGEDRLDGKAGSDGDGGLDGEEDPHDEDNTE</sequence>
<dbReference type="EMBL" id="VDEP01000136">
    <property type="protein sequence ID" value="KAA1129744.1"/>
    <property type="molecule type" value="Genomic_DNA"/>
</dbReference>
<dbReference type="PANTHER" id="PTHR33069:SF3">
    <property type="entry name" value="DYNEIN HEAVY CHAIN TAIL DOMAIN-CONTAINING PROTEIN"/>
    <property type="match status" value="1"/>
</dbReference>
<dbReference type="AlphaFoldDB" id="A0A5B0RYU2"/>
<comment type="caution">
    <text evidence="2">The sequence shown here is derived from an EMBL/GenBank/DDBJ whole genome shotgun (WGS) entry which is preliminary data.</text>
</comment>
<protein>
    <submittedName>
        <fullName evidence="2">Uncharacterized protein</fullName>
    </submittedName>
</protein>
<reference evidence="2 3" key="1">
    <citation type="submission" date="2019-05" db="EMBL/GenBank/DDBJ databases">
        <title>Emergence of the Ug99 lineage of the wheat stem rust pathogen through somatic hybridization.</title>
        <authorList>
            <person name="Li F."/>
            <person name="Upadhyaya N.M."/>
            <person name="Sperschneider J."/>
            <person name="Matny O."/>
            <person name="Nguyen-Phuc H."/>
            <person name="Mago R."/>
            <person name="Raley C."/>
            <person name="Miller M.E."/>
            <person name="Silverstein K.A.T."/>
            <person name="Henningsen E."/>
            <person name="Hirsch C.D."/>
            <person name="Visser B."/>
            <person name="Pretorius Z.A."/>
            <person name="Steffenson B.J."/>
            <person name="Schwessinger B."/>
            <person name="Dodds P.N."/>
            <person name="Figueroa M."/>
        </authorList>
    </citation>
    <scope>NUCLEOTIDE SEQUENCE [LARGE SCALE GENOMIC DNA]</scope>
    <source>
        <strain evidence="2 3">Ug99</strain>
    </source>
</reference>
<gene>
    <name evidence="2" type="ORF">PGTUg99_036239</name>
</gene>
<dbReference type="Proteomes" id="UP000325313">
    <property type="component" value="Unassembled WGS sequence"/>
</dbReference>
<evidence type="ECO:0000313" key="3">
    <source>
        <dbReference type="Proteomes" id="UP000325313"/>
    </source>
</evidence>
<proteinExistence type="predicted"/>
<evidence type="ECO:0000256" key="1">
    <source>
        <dbReference type="SAM" id="MobiDB-lite"/>
    </source>
</evidence>
<evidence type="ECO:0000313" key="2">
    <source>
        <dbReference type="EMBL" id="KAA1129744.1"/>
    </source>
</evidence>
<feature type="compositionally biased region" description="Basic and acidic residues" evidence="1">
    <location>
        <begin position="448"/>
        <end position="460"/>
    </location>
</feature>
<organism evidence="2 3">
    <name type="scientific">Puccinia graminis f. sp. tritici</name>
    <dbReference type="NCBI Taxonomy" id="56615"/>
    <lineage>
        <taxon>Eukaryota</taxon>
        <taxon>Fungi</taxon>
        <taxon>Dikarya</taxon>
        <taxon>Basidiomycota</taxon>
        <taxon>Pucciniomycotina</taxon>
        <taxon>Pucciniomycetes</taxon>
        <taxon>Pucciniales</taxon>
        <taxon>Pucciniaceae</taxon>
        <taxon>Puccinia</taxon>
    </lineage>
</organism>
<feature type="compositionally biased region" description="Acidic residues" evidence="1">
    <location>
        <begin position="464"/>
        <end position="479"/>
    </location>
</feature>
<dbReference type="PANTHER" id="PTHR33069">
    <property type="entry name" value="CHROMOSOME 7, WHOLE GENOME SHOTGUN SEQUENCE-RELATED"/>
    <property type="match status" value="1"/>
</dbReference>
<feature type="region of interest" description="Disordered" evidence="1">
    <location>
        <begin position="424"/>
        <end position="479"/>
    </location>
</feature>
<name>A0A5B0RYU2_PUCGR</name>
<accession>A0A5B0RYU2</accession>
<dbReference type="PROSITE" id="PS50096">
    <property type="entry name" value="IQ"/>
    <property type="match status" value="1"/>
</dbReference>
<feature type="compositionally biased region" description="Acidic residues" evidence="1">
    <location>
        <begin position="426"/>
        <end position="437"/>
    </location>
</feature>